<reference evidence="5 6" key="1">
    <citation type="submission" date="2018-05" db="EMBL/GenBank/DDBJ databases">
        <title>Spiribacter halobius sp. nov., a moderately halophilic bacterium isolated from marine solar saltern.</title>
        <authorList>
            <person name="Zheng W.-S."/>
            <person name="Lu D.-C."/>
            <person name="Du Z.-J."/>
        </authorList>
    </citation>
    <scope>NUCLEOTIDE SEQUENCE [LARGE SCALE GENOMIC DNA]</scope>
    <source>
        <strain evidence="5 6">E85</strain>
    </source>
</reference>
<dbReference type="GO" id="GO:1990281">
    <property type="term" value="C:efflux pump complex"/>
    <property type="evidence" value="ECO:0007669"/>
    <property type="project" value="TreeGrafter"/>
</dbReference>
<feature type="region of interest" description="Disordered" evidence="2">
    <location>
        <begin position="1"/>
        <end position="36"/>
    </location>
</feature>
<dbReference type="Proteomes" id="UP000245474">
    <property type="component" value="Unassembled WGS sequence"/>
</dbReference>
<evidence type="ECO:0000259" key="4">
    <source>
        <dbReference type="Pfam" id="PF25973"/>
    </source>
</evidence>
<feature type="domain" description="CzcB-like barrel-sandwich hybrid" evidence="4">
    <location>
        <begin position="113"/>
        <end position="240"/>
    </location>
</feature>
<comment type="similarity">
    <text evidence="1">Belongs to the membrane fusion protein (MFP) (TC 8.A.1) family.</text>
</comment>
<dbReference type="Gene3D" id="2.40.420.20">
    <property type="match status" value="1"/>
</dbReference>
<dbReference type="AlphaFoldDB" id="A0A2U2N367"/>
<feature type="transmembrane region" description="Helical" evidence="3">
    <location>
        <begin position="44"/>
        <end position="64"/>
    </location>
</feature>
<dbReference type="Gene3D" id="2.40.50.100">
    <property type="match status" value="1"/>
</dbReference>
<keyword evidence="6" id="KW-1185">Reference proteome</keyword>
<keyword evidence="3" id="KW-0812">Transmembrane</keyword>
<evidence type="ECO:0000313" key="5">
    <source>
        <dbReference type="EMBL" id="PWG63507.1"/>
    </source>
</evidence>
<keyword evidence="3" id="KW-0472">Membrane</keyword>
<evidence type="ECO:0000256" key="3">
    <source>
        <dbReference type="SAM" id="Phobius"/>
    </source>
</evidence>
<gene>
    <name evidence="5" type="ORF">DEM34_08045</name>
</gene>
<dbReference type="Pfam" id="PF25973">
    <property type="entry name" value="BSH_CzcB"/>
    <property type="match status" value="1"/>
</dbReference>
<evidence type="ECO:0000256" key="2">
    <source>
        <dbReference type="SAM" id="MobiDB-lite"/>
    </source>
</evidence>
<feature type="compositionally biased region" description="Pro residues" evidence="2">
    <location>
        <begin position="19"/>
        <end position="29"/>
    </location>
</feature>
<accession>A0A2U2N367</accession>
<proteinExistence type="inferred from homology"/>
<name>A0A2U2N367_9GAMM</name>
<sequence length="405" mass="42960">MLSQFTYSREPAMAAPSPAGSPVPSPPPRSEVKSRPGPWTRLRAALVGLGFIGLLVGGGAWFHLRAEEPPPAAPDPVPVAVTRVQQEPGYVVETRYAGRLEPARSTALAFERGGTVTTVRVDEGDAVDAGDVIARLDTDRLRAERDQLLARRAETTAQLEIARLDQQRIARLHAAGHASAEADDEARLEVRRLEAAVATLEAGLRAIDVDLRKSELRAPYDGTVAARHLDEGAVASAGTPVLDLLESTTRRARIGVPPDVAETLQPGEGHTLLSGASSLSATLLALRPDLSGGTRTVEAIFDVAADSAPPYGELVELVHARRIQASGFWVPLAALTEAERGLWALLTLHGEPGARRVVREAVEVLHVRDEQAYVRGTLRSGTAVVTAGPHRLVPGQPVSVVASDG</sequence>
<evidence type="ECO:0000313" key="6">
    <source>
        <dbReference type="Proteomes" id="UP000245474"/>
    </source>
</evidence>
<dbReference type="InterPro" id="IPR058647">
    <property type="entry name" value="BSH_CzcB-like"/>
</dbReference>
<organism evidence="5 6">
    <name type="scientific">Sediminicurvatus halobius</name>
    <dbReference type="NCBI Taxonomy" id="2182432"/>
    <lineage>
        <taxon>Bacteria</taxon>
        <taxon>Pseudomonadati</taxon>
        <taxon>Pseudomonadota</taxon>
        <taxon>Gammaproteobacteria</taxon>
        <taxon>Chromatiales</taxon>
        <taxon>Ectothiorhodospiraceae</taxon>
        <taxon>Sediminicurvatus</taxon>
    </lineage>
</organism>
<dbReference type="EMBL" id="QFFI01000010">
    <property type="protein sequence ID" value="PWG63507.1"/>
    <property type="molecule type" value="Genomic_DNA"/>
</dbReference>
<dbReference type="SUPFAM" id="SSF111369">
    <property type="entry name" value="HlyD-like secretion proteins"/>
    <property type="match status" value="1"/>
</dbReference>
<dbReference type="NCBIfam" id="TIGR01730">
    <property type="entry name" value="RND_mfp"/>
    <property type="match status" value="1"/>
</dbReference>
<dbReference type="InterPro" id="IPR006143">
    <property type="entry name" value="RND_pump_MFP"/>
</dbReference>
<evidence type="ECO:0000256" key="1">
    <source>
        <dbReference type="ARBA" id="ARBA00009477"/>
    </source>
</evidence>
<dbReference type="PANTHER" id="PTHR30469:SF11">
    <property type="entry name" value="BLL4320 PROTEIN"/>
    <property type="match status" value="1"/>
</dbReference>
<keyword evidence="3" id="KW-1133">Transmembrane helix</keyword>
<dbReference type="Gene3D" id="1.10.287.470">
    <property type="entry name" value="Helix hairpin bin"/>
    <property type="match status" value="1"/>
</dbReference>
<dbReference type="GO" id="GO:0015562">
    <property type="term" value="F:efflux transmembrane transporter activity"/>
    <property type="evidence" value="ECO:0007669"/>
    <property type="project" value="TreeGrafter"/>
</dbReference>
<comment type="caution">
    <text evidence="5">The sequence shown here is derived from an EMBL/GenBank/DDBJ whole genome shotgun (WGS) entry which is preliminary data.</text>
</comment>
<protein>
    <submittedName>
        <fullName evidence="5">Efflux RND transporter periplasmic adaptor subunit</fullName>
    </submittedName>
</protein>
<dbReference type="PANTHER" id="PTHR30469">
    <property type="entry name" value="MULTIDRUG RESISTANCE PROTEIN MDTA"/>
    <property type="match status" value="1"/>
</dbReference>